<keyword evidence="5" id="KW-1185">Reference proteome</keyword>
<reference evidence="3 5" key="1">
    <citation type="journal article" date="2013" name="J. Virol.">
        <title>Comparative genomics of carp herpesviruses.</title>
        <authorList>
            <person name="Davison A.J."/>
            <person name="Kurobe T."/>
            <person name="Gatherer D."/>
            <person name="Cunningham C."/>
            <person name="Korf I."/>
            <person name="Fukuda H."/>
            <person name="Hedrick R.P."/>
            <person name="Waltzek T.B."/>
        </authorList>
    </citation>
    <scope>NUCLEOTIDE SEQUENCE [LARGE SCALE GENOMIC DNA]</scope>
    <source>
        <strain evidence="3">ST-J1</strain>
    </source>
</reference>
<evidence type="ECO:0000313" key="4">
    <source>
        <dbReference type="EMBL" id="QIV66962.1"/>
    </source>
</evidence>
<feature type="region of interest" description="Disordered" evidence="1">
    <location>
        <begin position="55"/>
        <end position="79"/>
    </location>
</feature>
<reference evidence="4" key="2">
    <citation type="submission" date="2019-10" db="EMBL/GenBank/DDBJ databases">
        <title>The complete genome of Cyprinid herpesvirus 2, a new strain isolated from Allogynogenetic crucian carp.</title>
        <authorList>
            <person name="Jiang Y."/>
            <person name="Wang H."/>
            <person name="Lu L."/>
        </authorList>
    </citation>
    <scope>NUCLEOTIDE SEQUENCE</scope>
    <source>
        <strain evidence="4">YC-01</strain>
    </source>
</reference>
<organism evidence="3 5">
    <name type="scientific">Cyprinid herpesvirus 2</name>
    <name type="common">CyHV-2</name>
    <dbReference type="NCBI Taxonomy" id="317878"/>
    <lineage>
        <taxon>Viruses</taxon>
        <taxon>Duplodnaviria</taxon>
        <taxon>Heunggongvirae</taxon>
        <taxon>Peploviricota</taxon>
        <taxon>Herviviricetes</taxon>
        <taxon>Herpesvirales</taxon>
        <taxon>Alloherpesviridae</taxon>
        <taxon>Cyvirus</taxon>
        <taxon>Cyvirus cyprinidallo2</taxon>
    </lineage>
</organism>
<keyword evidence="2" id="KW-0812">Transmembrane</keyword>
<dbReference type="Proteomes" id="UP000101183">
    <property type="component" value="Segment"/>
</dbReference>
<protein>
    <submittedName>
        <fullName evidence="3">Protein ORF147C</fullName>
    </submittedName>
</protein>
<dbReference type="EMBL" id="MN593216">
    <property type="protein sequence ID" value="QIV66962.1"/>
    <property type="molecule type" value="Genomic_DNA"/>
</dbReference>
<name>K7PBQ5_CYHV2</name>
<evidence type="ECO:0000313" key="5">
    <source>
        <dbReference type="Proteomes" id="UP000101183"/>
    </source>
</evidence>
<feature type="transmembrane region" description="Helical" evidence="2">
    <location>
        <begin position="25"/>
        <end position="46"/>
    </location>
</feature>
<feature type="compositionally biased region" description="Low complexity" evidence="1">
    <location>
        <begin position="154"/>
        <end position="165"/>
    </location>
</feature>
<keyword evidence="2" id="KW-1133">Transmembrane helix</keyword>
<sequence length="265" mass="28988">MAVNCESSLSTLTEHLKTLQNAMGLVPLLAITDMLGWILVLVFVIVHIHNRNKQRPAAEEQQTPVPLIDADERQSTSGDSGCYVSPSFEIYNRSYFGDGGGSLFVRNNSLTSGCDWWVSANPLYVDAGANRSGSSSFVSCCNCNYPVPINGNPGSSNPFNGNPGSRTPLNGNPGGSRYNPFNALKTKRPSLTLKMPNALDFNKLRKTSVISPTFKIDVDSPVFYPQQLSETADNCCCVSIVREEEEEGLELREASETSPRNWWGL</sequence>
<dbReference type="GeneID" id="14011379"/>
<keyword evidence="2" id="KW-0472">Membrane</keyword>
<dbReference type="EMBL" id="JQ815364">
    <property type="protein sequence ID" value="AFJ20571.1"/>
    <property type="molecule type" value="Genomic_DNA"/>
</dbReference>
<feature type="region of interest" description="Disordered" evidence="1">
    <location>
        <begin position="154"/>
        <end position="173"/>
    </location>
</feature>
<evidence type="ECO:0000256" key="2">
    <source>
        <dbReference type="SAM" id="Phobius"/>
    </source>
</evidence>
<accession>K7PBQ5</accession>
<dbReference type="RefSeq" id="YP_007003965.1">
    <property type="nucleotide sequence ID" value="NC_019495.1"/>
</dbReference>
<proteinExistence type="predicted"/>
<dbReference type="KEGG" id="vg:14011379"/>
<evidence type="ECO:0000256" key="1">
    <source>
        <dbReference type="SAM" id="MobiDB-lite"/>
    </source>
</evidence>
<gene>
    <name evidence="3" type="ORF">CyHV2_ORF147C</name>
</gene>
<evidence type="ECO:0000313" key="3">
    <source>
        <dbReference type="EMBL" id="AFJ20571.1"/>
    </source>
</evidence>